<keyword evidence="2" id="KW-0732">Signal</keyword>
<feature type="region of interest" description="Disordered" evidence="1">
    <location>
        <begin position="34"/>
        <end position="86"/>
    </location>
</feature>
<feature type="compositionally biased region" description="Basic and acidic residues" evidence="1">
    <location>
        <begin position="38"/>
        <end position="47"/>
    </location>
</feature>
<feature type="signal peptide" evidence="2">
    <location>
        <begin position="1"/>
        <end position="35"/>
    </location>
</feature>
<evidence type="ECO:0000313" key="4">
    <source>
        <dbReference type="Proteomes" id="UP000609346"/>
    </source>
</evidence>
<proteinExistence type="predicted"/>
<feature type="chain" id="PRO_5045485195" description="Lipoprotein" evidence="2">
    <location>
        <begin position="36"/>
        <end position="456"/>
    </location>
</feature>
<evidence type="ECO:0000313" key="3">
    <source>
        <dbReference type="EMBL" id="MBD3921866.1"/>
    </source>
</evidence>
<dbReference type="RefSeq" id="WP_191206172.1">
    <property type="nucleotide sequence ID" value="NZ_JACXZA010000007.1"/>
</dbReference>
<organism evidence="3 4">
    <name type="scientific">Paenibacillus terricola</name>
    <dbReference type="NCBI Taxonomy" id="2763503"/>
    <lineage>
        <taxon>Bacteria</taxon>
        <taxon>Bacillati</taxon>
        <taxon>Bacillota</taxon>
        <taxon>Bacilli</taxon>
        <taxon>Bacillales</taxon>
        <taxon>Paenibacillaceae</taxon>
        <taxon>Paenibacillus</taxon>
    </lineage>
</organism>
<sequence>MSKRRAHRSKQLVLTTAAGACMLLLLASVTGCSTASEEGSRSDREQIEVIGDAAEDTKQDEPVTSDVTQETSPAGSESSPISSALEAEPERNFDDVYLYNPVVPGTSGELMVDPQTLVYAVNGDTESKLYRYDLVSRASELVGSFPSSSITIGLSRVQKDTVDITYWSEEYATEHYAAWSAATGKLEQQRVIGRNEQWTLYYGNVAPGIWAAPVNGADDKGVRLTSYDIDNSPLWIPGTNRFVYIRHTGNTIADGSGYEFVLAMYDLDVPMNQELPLGMGPWMMRGWLEPGKTLLVDHAFNEGESVDYTVPYIVDLSTMKEKPLLPEGTGAHDISFGPLDAGFVLVVKDDLQFYDSNAKLTAKVPLLSDSGERLRQRFTYSPDGKKGFYTMETADNTASDGTVERIVVANADGSHAARLNEKAVNIGGVQWLPDGETLFVLAEKDGQLYAATKRVK</sequence>
<feature type="compositionally biased region" description="Low complexity" evidence="1">
    <location>
        <begin position="72"/>
        <end position="86"/>
    </location>
</feature>
<reference evidence="3 4" key="1">
    <citation type="submission" date="2020-09" db="EMBL/GenBank/DDBJ databases">
        <title>Paenibacillus sp. strain PR3 16S rRNA gene Genome sequencing and assembly.</title>
        <authorList>
            <person name="Kim J."/>
        </authorList>
    </citation>
    <scope>NUCLEOTIDE SEQUENCE [LARGE SCALE GENOMIC DNA]</scope>
    <source>
        <strain evidence="3 4">PR3</strain>
    </source>
</reference>
<dbReference type="SUPFAM" id="SSF82171">
    <property type="entry name" value="DPP6 N-terminal domain-like"/>
    <property type="match status" value="1"/>
</dbReference>
<dbReference type="InterPro" id="IPR011042">
    <property type="entry name" value="6-blade_b-propeller_TolB-like"/>
</dbReference>
<accession>A0ABR8N103</accession>
<dbReference type="PROSITE" id="PS51257">
    <property type="entry name" value="PROKAR_LIPOPROTEIN"/>
    <property type="match status" value="1"/>
</dbReference>
<evidence type="ECO:0000256" key="2">
    <source>
        <dbReference type="SAM" id="SignalP"/>
    </source>
</evidence>
<evidence type="ECO:0000256" key="1">
    <source>
        <dbReference type="SAM" id="MobiDB-lite"/>
    </source>
</evidence>
<name>A0ABR8N103_9BACL</name>
<dbReference type="Proteomes" id="UP000609346">
    <property type="component" value="Unassembled WGS sequence"/>
</dbReference>
<keyword evidence="4" id="KW-1185">Reference proteome</keyword>
<comment type="caution">
    <text evidence="3">The sequence shown here is derived from an EMBL/GenBank/DDBJ whole genome shotgun (WGS) entry which is preliminary data.</text>
</comment>
<gene>
    <name evidence="3" type="ORF">H8B09_24105</name>
</gene>
<dbReference type="Gene3D" id="2.120.10.30">
    <property type="entry name" value="TolB, C-terminal domain"/>
    <property type="match status" value="1"/>
</dbReference>
<protein>
    <recommendedName>
        <fullName evidence="5">Lipoprotein</fullName>
    </recommendedName>
</protein>
<evidence type="ECO:0008006" key="5">
    <source>
        <dbReference type="Google" id="ProtNLM"/>
    </source>
</evidence>
<dbReference type="EMBL" id="JACXZA010000007">
    <property type="protein sequence ID" value="MBD3921866.1"/>
    <property type="molecule type" value="Genomic_DNA"/>
</dbReference>